<dbReference type="GO" id="GO:0009231">
    <property type="term" value="P:riboflavin biosynthetic process"/>
    <property type="evidence" value="ECO:0007669"/>
    <property type="project" value="InterPro"/>
</dbReference>
<organism evidence="9 10">
    <name type="scientific">Coccomyxa viridis</name>
    <dbReference type="NCBI Taxonomy" id="1274662"/>
    <lineage>
        <taxon>Eukaryota</taxon>
        <taxon>Viridiplantae</taxon>
        <taxon>Chlorophyta</taxon>
        <taxon>core chlorophytes</taxon>
        <taxon>Trebouxiophyceae</taxon>
        <taxon>Trebouxiophyceae incertae sedis</taxon>
        <taxon>Coccomyxaceae</taxon>
        <taxon>Coccomyxa</taxon>
    </lineage>
</organism>
<dbReference type="InterPro" id="IPR023198">
    <property type="entry name" value="PGP-like_dom2"/>
</dbReference>
<evidence type="ECO:0000256" key="1">
    <source>
        <dbReference type="ARBA" id="ARBA00005201"/>
    </source>
</evidence>
<dbReference type="SFLD" id="SFLDG01135">
    <property type="entry name" value="C1.5.6:_HAD__Beta-PGM__Phospha"/>
    <property type="match status" value="1"/>
</dbReference>
<proteinExistence type="predicted"/>
<dbReference type="SUPFAM" id="SSF82114">
    <property type="entry name" value="Riboflavin kinase-like"/>
    <property type="match status" value="1"/>
</dbReference>
<keyword evidence="5" id="KW-0808">Transferase</keyword>
<dbReference type="InterPro" id="IPR023468">
    <property type="entry name" value="Riboflavin_kinase"/>
</dbReference>
<dbReference type="Pfam" id="PF01687">
    <property type="entry name" value="Flavokinase"/>
    <property type="match status" value="1"/>
</dbReference>
<evidence type="ECO:0000256" key="4">
    <source>
        <dbReference type="ARBA" id="ARBA00022643"/>
    </source>
</evidence>
<dbReference type="SFLD" id="SFLDG01129">
    <property type="entry name" value="C1.5:_HAD__Beta-PGM__Phosphata"/>
    <property type="match status" value="1"/>
</dbReference>
<dbReference type="Gene3D" id="1.10.150.240">
    <property type="entry name" value="Putative phosphatase, domain 2"/>
    <property type="match status" value="1"/>
</dbReference>
<evidence type="ECO:0000256" key="2">
    <source>
        <dbReference type="ARBA" id="ARBA00012105"/>
    </source>
</evidence>
<dbReference type="AlphaFoldDB" id="A0AAV1II89"/>
<accession>A0AAV1II89</accession>
<dbReference type="Pfam" id="PF00702">
    <property type="entry name" value="Hydrolase"/>
    <property type="match status" value="1"/>
</dbReference>
<sequence length="393" mass="42625">MSDRQAVKAVLLDLDGTLLDTESLVLDVAKGVLRKHGHDLTPEAQKAAIGRRPLEAWQATIDCLGMQGVTAQQLFDESEVLLKHKWQDARLMPGAARLLWHLHSHGIPMALATSTPRATYEAKMCGKAAQSLCSIFQTTKCGDEVERGKPAPDCFYATAAKIGVAPEECLVIEDAPTGVQAATAAGMRVVVVPSLTDKEGYPAADPEARAGCCAMLASLYDFAPEQFGLPPFEDRICGELVPVEPPWTLKGTVVKGFGRGSKELGIPTANLDSASLQGALAEAVSGVYSGWASIGTSPEAYMTAMSIGWNPYFKNEQRTAEPWLLHKFDEDFYGQELRVLVVGYIRPEANFVSLDALIKRIHRDADVTRECLSESRLASLKEHRFLKPTAASL</sequence>
<dbReference type="EC" id="2.7.1.26" evidence="2"/>
<dbReference type="FunFam" id="2.40.30.30:FF:000005">
    <property type="entry name" value="Haloacid dehalogenase-like hydrolase domain-containing protein 1A"/>
    <property type="match status" value="1"/>
</dbReference>
<comment type="caution">
    <text evidence="9">The sequence shown here is derived from an EMBL/GenBank/DDBJ whole genome shotgun (WGS) entry which is preliminary data.</text>
</comment>
<dbReference type="InterPro" id="IPR006439">
    <property type="entry name" value="HAD-SF_hydro_IA"/>
</dbReference>
<evidence type="ECO:0000256" key="6">
    <source>
        <dbReference type="ARBA" id="ARBA00022741"/>
    </source>
</evidence>
<evidence type="ECO:0000256" key="7">
    <source>
        <dbReference type="ARBA" id="ARBA00022840"/>
    </source>
</evidence>
<keyword evidence="3" id="KW-0285">Flavoprotein</keyword>
<gene>
    <name evidence="9" type="ORF">CVIRNUC_010214</name>
</gene>
<dbReference type="PANTHER" id="PTHR22749:SF6">
    <property type="entry name" value="RIBOFLAVIN KINASE"/>
    <property type="match status" value="1"/>
</dbReference>
<keyword evidence="7" id="KW-0067">ATP-binding</keyword>
<evidence type="ECO:0000313" key="10">
    <source>
        <dbReference type="Proteomes" id="UP001314263"/>
    </source>
</evidence>
<keyword evidence="10" id="KW-1185">Reference proteome</keyword>
<dbReference type="GO" id="GO:0009398">
    <property type="term" value="P:FMN biosynthetic process"/>
    <property type="evidence" value="ECO:0007669"/>
    <property type="project" value="TreeGrafter"/>
</dbReference>
<evidence type="ECO:0000256" key="3">
    <source>
        <dbReference type="ARBA" id="ARBA00022630"/>
    </source>
</evidence>
<dbReference type="Gene3D" id="3.40.50.1000">
    <property type="entry name" value="HAD superfamily/HAD-like"/>
    <property type="match status" value="1"/>
</dbReference>
<dbReference type="InterPro" id="IPR036412">
    <property type="entry name" value="HAD-like_sf"/>
</dbReference>
<keyword evidence="6" id="KW-0547">Nucleotide-binding</keyword>
<dbReference type="SUPFAM" id="SSF56784">
    <property type="entry name" value="HAD-like"/>
    <property type="match status" value="1"/>
</dbReference>
<dbReference type="SFLD" id="SFLDS00003">
    <property type="entry name" value="Haloacid_Dehalogenase"/>
    <property type="match status" value="1"/>
</dbReference>
<keyword evidence="4" id="KW-0288">FMN</keyword>
<dbReference type="NCBIfam" id="TIGR01509">
    <property type="entry name" value="HAD-SF-IA-v3"/>
    <property type="match status" value="1"/>
</dbReference>
<evidence type="ECO:0000313" key="9">
    <source>
        <dbReference type="EMBL" id="CAK0786998.1"/>
    </source>
</evidence>
<feature type="domain" description="Riboflavin kinase" evidence="8">
    <location>
        <begin position="246"/>
        <end position="373"/>
    </location>
</feature>
<evidence type="ECO:0000259" key="8">
    <source>
        <dbReference type="SMART" id="SM00904"/>
    </source>
</evidence>
<dbReference type="InterPro" id="IPR023214">
    <property type="entry name" value="HAD_sf"/>
</dbReference>
<dbReference type="InterPro" id="IPR015865">
    <property type="entry name" value="Riboflavin_kinase_bac/euk"/>
</dbReference>
<dbReference type="EMBL" id="CAUYUE010000016">
    <property type="protein sequence ID" value="CAK0786998.1"/>
    <property type="molecule type" value="Genomic_DNA"/>
</dbReference>
<evidence type="ECO:0000256" key="5">
    <source>
        <dbReference type="ARBA" id="ARBA00022679"/>
    </source>
</evidence>
<dbReference type="GO" id="GO:0008531">
    <property type="term" value="F:riboflavin kinase activity"/>
    <property type="evidence" value="ECO:0007669"/>
    <property type="project" value="UniProtKB-EC"/>
</dbReference>
<dbReference type="SMART" id="SM00904">
    <property type="entry name" value="Flavokinase"/>
    <property type="match status" value="1"/>
</dbReference>
<protein>
    <recommendedName>
        <fullName evidence="2">riboflavin kinase</fullName>
        <ecNumber evidence="2">2.7.1.26</ecNumber>
    </recommendedName>
</protein>
<name>A0AAV1II89_9CHLO</name>
<dbReference type="InterPro" id="IPR023465">
    <property type="entry name" value="Riboflavin_kinase_dom_sf"/>
</dbReference>
<dbReference type="Gene3D" id="2.40.30.30">
    <property type="entry name" value="Riboflavin kinase-like"/>
    <property type="match status" value="1"/>
</dbReference>
<comment type="pathway">
    <text evidence="1">Cofactor biosynthesis; FMN biosynthesis; FMN from riboflavin (ATP route): step 1/1.</text>
</comment>
<dbReference type="Proteomes" id="UP001314263">
    <property type="component" value="Unassembled WGS sequence"/>
</dbReference>
<dbReference type="PANTHER" id="PTHR22749">
    <property type="entry name" value="RIBOFLAVIN KINASE/FMN ADENYLYLTRANSFERASE"/>
    <property type="match status" value="1"/>
</dbReference>
<dbReference type="GO" id="GO:0005524">
    <property type="term" value="F:ATP binding"/>
    <property type="evidence" value="ECO:0007669"/>
    <property type="project" value="UniProtKB-KW"/>
</dbReference>
<reference evidence="9 10" key="1">
    <citation type="submission" date="2023-10" db="EMBL/GenBank/DDBJ databases">
        <authorList>
            <person name="Maclean D."/>
            <person name="Macfadyen A."/>
        </authorList>
    </citation>
    <scope>NUCLEOTIDE SEQUENCE [LARGE SCALE GENOMIC DNA]</scope>
</reference>